<dbReference type="SUPFAM" id="SSF53335">
    <property type="entry name" value="S-adenosyl-L-methionine-dependent methyltransferases"/>
    <property type="match status" value="1"/>
</dbReference>
<dbReference type="EMBL" id="JSZA02000006">
    <property type="protein sequence ID" value="TGO03657.1"/>
    <property type="molecule type" value="Genomic_DNA"/>
</dbReference>
<protein>
    <recommendedName>
        <fullName evidence="1">Methyltransferase putative zinc binding domain-containing protein</fullName>
    </recommendedName>
</protein>
<dbReference type="InterPro" id="IPR029063">
    <property type="entry name" value="SAM-dependent_MTases_sf"/>
</dbReference>
<dbReference type="Gene3D" id="6.20.50.110">
    <property type="entry name" value="Methyltransferase, zinc-binding domain"/>
    <property type="match status" value="1"/>
</dbReference>
<feature type="domain" description="Methyltransferase putative zinc binding" evidence="1">
    <location>
        <begin position="3"/>
        <end position="60"/>
    </location>
</feature>
<keyword evidence="3" id="KW-1185">Reference proteome</keyword>
<dbReference type="Pfam" id="PF08421">
    <property type="entry name" value="Methyltransf_13"/>
    <property type="match status" value="1"/>
</dbReference>
<dbReference type="AlphaFoldDB" id="A0A4E0QSQ1"/>
<dbReference type="Proteomes" id="UP000030428">
    <property type="component" value="Unassembled WGS sequence"/>
</dbReference>
<proteinExistence type="predicted"/>
<comment type="caution">
    <text evidence="2">The sequence shown here is derived from an EMBL/GenBank/DDBJ whole genome shotgun (WGS) entry which is preliminary data.</text>
</comment>
<sequence length="135" mass="15158">MNCDSANLAEFIDLGIQPNGNNFPDIDTNDQEQVFPMAMQVCQDCWQVQIAEFPSPEFLFSNHPYITGVNVPVVQHFERLVPHIINKLNLQPNALVVDVGCNDGSLLKVFAQHGMRILGVDPLFVFLIFLKIDGF</sequence>
<dbReference type="InterPro" id="IPR013630">
    <property type="entry name" value="Methyltransf_Zn-bd_dom_put"/>
</dbReference>
<dbReference type="InterPro" id="IPR038576">
    <property type="entry name" value="Methyltransf_Zn-bd_dom_put_sf"/>
</dbReference>
<organism evidence="2 3">
    <name type="scientific">Candidatus Thiomargarita nelsonii</name>
    <dbReference type="NCBI Taxonomy" id="1003181"/>
    <lineage>
        <taxon>Bacteria</taxon>
        <taxon>Pseudomonadati</taxon>
        <taxon>Pseudomonadota</taxon>
        <taxon>Gammaproteobacteria</taxon>
        <taxon>Thiotrichales</taxon>
        <taxon>Thiotrichaceae</taxon>
        <taxon>Thiomargarita</taxon>
    </lineage>
</organism>
<dbReference type="Gene3D" id="3.40.50.150">
    <property type="entry name" value="Vaccinia Virus protein VP39"/>
    <property type="match status" value="1"/>
</dbReference>
<evidence type="ECO:0000313" key="3">
    <source>
        <dbReference type="Proteomes" id="UP000030428"/>
    </source>
</evidence>
<accession>A0A4E0QSQ1</accession>
<reference evidence="2 3" key="1">
    <citation type="journal article" date="2016" name="Front. Microbiol.">
        <title>Single-Cell (Meta-)Genomics of a Dimorphic Candidatus Thiomargarita nelsonii Reveals Genomic Plasticity.</title>
        <authorList>
            <person name="Flood B.E."/>
            <person name="Fliss P."/>
            <person name="Jones D.S."/>
            <person name="Dick G.J."/>
            <person name="Jain S."/>
            <person name="Kaster A.K."/>
            <person name="Winkel M."/>
            <person name="Mussmann M."/>
            <person name="Bailey J."/>
        </authorList>
    </citation>
    <scope>NUCLEOTIDE SEQUENCE [LARGE SCALE GENOMIC DNA]</scope>
    <source>
        <strain evidence="2">Hydrate Ridge</strain>
    </source>
</reference>
<evidence type="ECO:0000259" key="1">
    <source>
        <dbReference type="Pfam" id="PF08421"/>
    </source>
</evidence>
<gene>
    <name evidence="2" type="ORF">PN36_02515</name>
</gene>
<name>A0A4E0QSQ1_9GAMM</name>
<evidence type="ECO:0000313" key="2">
    <source>
        <dbReference type="EMBL" id="TGO03657.1"/>
    </source>
</evidence>